<evidence type="ECO:0000256" key="1">
    <source>
        <dbReference type="SAM" id="Coils"/>
    </source>
</evidence>
<protein>
    <recommendedName>
        <fullName evidence="5">Recombinase zinc beta ribbon domain-containing protein</fullName>
    </recommendedName>
</protein>
<proteinExistence type="predicted"/>
<dbReference type="RefSeq" id="WP_124237774.1">
    <property type="nucleotide sequence ID" value="NZ_JBHUFI010000017.1"/>
</dbReference>
<accession>A0A3N6WBA4</accession>
<dbReference type="AlphaFoldDB" id="A0A3N6WBA4"/>
<reference evidence="3 4" key="1">
    <citation type="submission" date="2018-11" db="EMBL/GenBank/DDBJ databases">
        <authorList>
            <person name="Li F."/>
        </authorList>
    </citation>
    <scope>NUCLEOTIDE SEQUENCE [LARGE SCALE GENOMIC DNA]</scope>
    <source>
        <strain evidence="3 4">YS17T</strain>
    </source>
</reference>
<evidence type="ECO:0000256" key="2">
    <source>
        <dbReference type="SAM" id="MobiDB-lite"/>
    </source>
</evidence>
<feature type="compositionally biased region" description="Low complexity" evidence="2">
    <location>
        <begin position="241"/>
        <end position="257"/>
    </location>
</feature>
<dbReference type="OrthoDB" id="3217513at2"/>
<keyword evidence="1" id="KW-0175">Coiled coil</keyword>
<evidence type="ECO:0000313" key="4">
    <source>
        <dbReference type="Proteomes" id="UP000275225"/>
    </source>
</evidence>
<evidence type="ECO:0000313" key="3">
    <source>
        <dbReference type="EMBL" id="RQN02342.1"/>
    </source>
</evidence>
<name>A0A3N6WBA4_9ACTN</name>
<organism evidence="3 4">
    <name type="scientific">Aeromicrobium camelliae</name>
    <dbReference type="NCBI Taxonomy" id="1538144"/>
    <lineage>
        <taxon>Bacteria</taxon>
        <taxon>Bacillati</taxon>
        <taxon>Actinomycetota</taxon>
        <taxon>Actinomycetes</taxon>
        <taxon>Propionibacteriales</taxon>
        <taxon>Nocardioidaceae</taxon>
        <taxon>Aeromicrobium</taxon>
    </lineage>
</organism>
<evidence type="ECO:0008006" key="5">
    <source>
        <dbReference type="Google" id="ProtNLM"/>
    </source>
</evidence>
<dbReference type="EMBL" id="RQJX01000022">
    <property type="protein sequence ID" value="RQN02342.1"/>
    <property type="molecule type" value="Genomic_DNA"/>
</dbReference>
<dbReference type="Proteomes" id="UP000275225">
    <property type="component" value="Unassembled WGS sequence"/>
</dbReference>
<comment type="caution">
    <text evidence="3">The sequence shown here is derived from an EMBL/GenBank/DDBJ whole genome shotgun (WGS) entry which is preliminary data.</text>
</comment>
<feature type="region of interest" description="Disordered" evidence="2">
    <location>
        <begin position="241"/>
        <end position="281"/>
    </location>
</feature>
<keyword evidence="4" id="KW-1185">Reference proteome</keyword>
<feature type="coiled-coil region" evidence="1">
    <location>
        <begin position="100"/>
        <end position="134"/>
    </location>
</feature>
<gene>
    <name evidence="3" type="ORF">EHW97_13895</name>
</gene>
<sequence>MDERGYARERRKRHDHYLKGTIWCGQCRLEQHVNRRMIFMRTTGRHGNANYGYFFCRGVQDHACDAPYSSIDRVEDAVAEHYKTIRLSPAFVTAVRNHIESALNDQVAAQQLLRKNLEDQLAQLTVKEDNLLDLAADSSLPQERIRQRLRDIARDRQRVTEQLSEVHCDLSSGRAFLDVHLDLLENPYELYLHASEATRRKLNQAIFAHVYVAHDEVIGDDIRSPLRELLAAERGWEALTAGATPEAARAATQAATARHSGPETPKAAPEGRPGRTNKPLA</sequence>